<accession>A0A382KWV2</accession>
<sequence length="51" mass="5802">LMISPLDTASTIESIGKLLPKANPYHHEKVVRFKALLEKHCNIDKLQFLLS</sequence>
<evidence type="ECO:0000313" key="1">
    <source>
        <dbReference type="EMBL" id="SVC27247.1"/>
    </source>
</evidence>
<organism evidence="1">
    <name type="scientific">marine metagenome</name>
    <dbReference type="NCBI Taxonomy" id="408172"/>
    <lineage>
        <taxon>unclassified sequences</taxon>
        <taxon>metagenomes</taxon>
        <taxon>ecological metagenomes</taxon>
    </lineage>
</organism>
<feature type="non-terminal residue" evidence="1">
    <location>
        <position position="1"/>
    </location>
</feature>
<dbReference type="AlphaFoldDB" id="A0A382KWV2"/>
<gene>
    <name evidence="1" type="ORF">METZ01_LOCUS280101</name>
</gene>
<dbReference type="EMBL" id="UINC01082463">
    <property type="protein sequence ID" value="SVC27247.1"/>
    <property type="molecule type" value="Genomic_DNA"/>
</dbReference>
<reference evidence="1" key="1">
    <citation type="submission" date="2018-05" db="EMBL/GenBank/DDBJ databases">
        <authorList>
            <person name="Lanie J.A."/>
            <person name="Ng W.-L."/>
            <person name="Kazmierczak K.M."/>
            <person name="Andrzejewski T.M."/>
            <person name="Davidsen T.M."/>
            <person name="Wayne K.J."/>
            <person name="Tettelin H."/>
            <person name="Glass J.I."/>
            <person name="Rusch D."/>
            <person name="Podicherti R."/>
            <person name="Tsui H.-C.T."/>
            <person name="Winkler M.E."/>
        </authorList>
    </citation>
    <scope>NUCLEOTIDE SEQUENCE</scope>
</reference>
<protein>
    <submittedName>
        <fullName evidence="1">Uncharacterized protein</fullName>
    </submittedName>
</protein>
<proteinExistence type="predicted"/>
<name>A0A382KWV2_9ZZZZ</name>